<reference evidence="6" key="1">
    <citation type="submission" date="2020-08" db="EMBL/GenBank/DDBJ databases">
        <title>Genome public.</title>
        <authorList>
            <person name="Liu C."/>
            <person name="Sun Q."/>
        </authorList>
    </citation>
    <scope>NUCLEOTIDE SEQUENCE</scope>
    <source>
        <strain evidence="6">NSJ-50</strain>
    </source>
</reference>
<evidence type="ECO:0000256" key="4">
    <source>
        <dbReference type="ARBA" id="ARBA00022840"/>
    </source>
</evidence>
<dbReference type="GO" id="GO:0005524">
    <property type="term" value="F:ATP binding"/>
    <property type="evidence" value="ECO:0007669"/>
    <property type="project" value="UniProtKB-KW"/>
</dbReference>
<feature type="domain" description="ABC transporter" evidence="5">
    <location>
        <begin position="2"/>
        <end position="230"/>
    </location>
</feature>
<name>A0A926ISW0_9FIRM</name>
<comment type="caution">
    <text evidence="6">The sequence shown here is derived from an EMBL/GenBank/DDBJ whole genome shotgun (WGS) entry which is preliminary data.</text>
</comment>
<dbReference type="InterPro" id="IPR027417">
    <property type="entry name" value="P-loop_NTPase"/>
</dbReference>
<comment type="similarity">
    <text evidence="1">Belongs to the ABC transporter superfamily.</text>
</comment>
<dbReference type="PROSITE" id="PS50893">
    <property type="entry name" value="ABC_TRANSPORTER_2"/>
    <property type="match status" value="1"/>
</dbReference>
<evidence type="ECO:0000313" key="7">
    <source>
        <dbReference type="Proteomes" id="UP000647416"/>
    </source>
</evidence>
<protein>
    <submittedName>
        <fullName evidence="6">ABC transporter ATP-binding protein</fullName>
    </submittedName>
</protein>
<proteinExistence type="inferred from homology"/>
<dbReference type="Pfam" id="PF00005">
    <property type="entry name" value="ABC_tran"/>
    <property type="match status" value="1"/>
</dbReference>
<evidence type="ECO:0000313" key="6">
    <source>
        <dbReference type="EMBL" id="MBC8595935.1"/>
    </source>
</evidence>
<dbReference type="InterPro" id="IPR003439">
    <property type="entry name" value="ABC_transporter-like_ATP-bd"/>
</dbReference>
<dbReference type="Gene3D" id="3.40.50.300">
    <property type="entry name" value="P-loop containing nucleotide triphosphate hydrolases"/>
    <property type="match status" value="1"/>
</dbReference>
<keyword evidence="3" id="KW-0547">Nucleotide-binding</keyword>
<dbReference type="InterPro" id="IPR003593">
    <property type="entry name" value="AAA+_ATPase"/>
</dbReference>
<dbReference type="PANTHER" id="PTHR43335:SF4">
    <property type="entry name" value="ABC TRANSPORTER, ATP-BINDING PROTEIN"/>
    <property type="match status" value="1"/>
</dbReference>
<organism evidence="6 7">
    <name type="scientific">Qingrenia yutianensis</name>
    <dbReference type="NCBI Taxonomy" id="2763676"/>
    <lineage>
        <taxon>Bacteria</taxon>
        <taxon>Bacillati</taxon>
        <taxon>Bacillota</taxon>
        <taxon>Clostridia</taxon>
        <taxon>Eubacteriales</taxon>
        <taxon>Oscillospiraceae</taxon>
        <taxon>Qingrenia</taxon>
    </lineage>
</organism>
<evidence type="ECO:0000256" key="3">
    <source>
        <dbReference type="ARBA" id="ARBA00022741"/>
    </source>
</evidence>
<evidence type="ECO:0000259" key="5">
    <source>
        <dbReference type="PROSITE" id="PS50893"/>
    </source>
</evidence>
<dbReference type="GO" id="GO:0016887">
    <property type="term" value="F:ATP hydrolysis activity"/>
    <property type="evidence" value="ECO:0007669"/>
    <property type="project" value="InterPro"/>
</dbReference>
<evidence type="ECO:0000256" key="2">
    <source>
        <dbReference type="ARBA" id="ARBA00022448"/>
    </source>
</evidence>
<keyword evidence="7" id="KW-1185">Reference proteome</keyword>
<gene>
    <name evidence="6" type="ORF">H8706_03505</name>
</gene>
<dbReference type="EMBL" id="JACRTE010000003">
    <property type="protein sequence ID" value="MBC8595935.1"/>
    <property type="molecule type" value="Genomic_DNA"/>
</dbReference>
<dbReference type="Proteomes" id="UP000647416">
    <property type="component" value="Unassembled WGS sequence"/>
</dbReference>
<dbReference type="CDD" id="cd03230">
    <property type="entry name" value="ABC_DR_subfamily_A"/>
    <property type="match status" value="1"/>
</dbReference>
<sequence length="231" mass="25365">MICVENISKNFGKVKALDNVSFSFEKGSVTGFIGPNGAGKSTVMNIISGFIPQTSGTVTVDGINISENPIDAKRKIGYLPEKPPLYTSFTVYEYLKCIFDIKGLKLKKDEHIKEVASLSGISEVMGRRTANLSSGYRQRAGIAYAILGYPDYIILDEPTNGLDPRQKRDLLMLIRKLSKKHGILLSSHILSEIEAVCTDIVMINNGKTVDIGKNSHSTDIEKMFMEGLGDN</sequence>
<dbReference type="RefSeq" id="WP_262431514.1">
    <property type="nucleotide sequence ID" value="NZ_JACRTE010000003.1"/>
</dbReference>
<evidence type="ECO:0000256" key="1">
    <source>
        <dbReference type="ARBA" id="ARBA00005417"/>
    </source>
</evidence>
<accession>A0A926ISW0</accession>
<dbReference type="SUPFAM" id="SSF52540">
    <property type="entry name" value="P-loop containing nucleoside triphosphate hydrolases"/>
    <property type="match status" value="1"/>
</dbReference>
<keyword evidence="4 6" id="KW-0067">ATP-binding</keyword>
<dbReference type="AlphaFoldDB" id="A0A926ISW0"/>
<dbReference type="PANTHER" id="PTHR43335">
    <property type="entry name" value="ABC TRANSPORTER, ATP-BINDING PROTEIN"/>
    <property type="match status" value="1"/>
</dbReference>
<dbReference type="SMART" id="SM00382">
    <property type="entry name" value="AAA"/>
    <property type="match status" value="1"/>
</dbReference>
<keyword evidence="2" id="KW-0813">Transport</keyword>